<keyword evidence="3" id="KW-1185">Reference proteome</keyword>
<accession>A0A1M6XYP0</accession>
<sequence>MKTVFVKTGLAALICLIAAAWPCLAPAGFESSLALDIQANMTKGAELLTIFHEDENNLYKAGAIYEKVLEKKPDFVEAVWKLAEVQYLSGMMVKGQPAEMDHYKKSLETAGKALDLDPSCVQARFYSGCAQVSLAEKASSFRALGLLKRGKADLNIVMEQGPENRFAPLAAAVLSQVNQQAPWPIKDLDEAHALALKALEWDPNLTMSQLQLARVHLAMEDYEGAAREAQACLEIKQPTYIADAVVWDWPDARKILASIKERKGG</sequence>
<reference evidence="3" key="1">
    <citation type="submission" date="2016-11" db="EMBL/GenBank/DDBJ databases">
        <authorList>
            <person name="Varghese N."/>
            <person name="Submissions S."/>
        </authorList>
    </citation>
    <scope>NUCLEOTIDE SEQUENCE [LARGE SCALE GENOMIC DNA]</scope>
    <source>
        <strain evidence="3">DSM 16219</strain>
    </source>
</reference>
<dbReference type="InterPro" id="IPR011990">
    <property type="entry name" value="TPR-like_helical_dom_sf"/>
</dbReference>
<name>A0A1M6XYP0_9BACT</name>
<keyword evidence="1" id="KW-0732">Signal</keyword>
<dbReference type="STRING" id="1121393.SAMN02745216_04627"/>
<dbReference type="RefSeq" id="WP_073478617.1">
    <property type="nucleotide sequence ID" value="NZ_FQZU01000046.1"/>
</dbReference>
<dbReference type="Gene3D" id="1.25.40.10">
    <property type="entry name" value="Tetratricopeptide repeat domain"/>
    <property type="match status" value="1"/>
</dbReference>
<proteinExistence type="predicted"/>
<evidence type="ECO:0000256" key="1">
    <source>
        <dbReference type="SAM" id="SignalP"/>
    </source>
</evidence>
<dbReference type="AlphaFoldDB" id="A0A1M6XYP0"/>
<evidence type="ECO:0000313" key="2">
    <source>
        <dbReference type="EMBL" id="SHL11026.1"/>
    </source>
</evidence>
<dbReference type="OrthoDB" id="5420989at2"/>
<evidence type="ECO:0008006" key="4">
    <source>
        <dbReference type="Google" id="ProtNLM"/>
    </source>
</evidence>
<protein>
    <recommendedName>
        <fullName evidence="4">Tetratricopeptide repeat-containing protein</fullName>
    </recommendedName>
</protein>
<organism evidence="2 3">
    <name type="scientific">Desulfatibacillum alkenivorans DSM 16219</name>
    <dbReference type="NCBI Taxonomy" id="1121393"/>
    <lineage>
        <taxon>Bacteria</taxon>
        <taxon>Pseudomonadati</taxon>
        <taxon>Thermodesulfobacteriota</taxon>
        <taxon>Desulfobacteria</taxon>
        <taxon>Desulfobacterales</taxon>
        <taxon>Desulfatibacillaceae</taxon>
        <taxon>Desulfatibacillum</taxon>
    </lineage>
</organism>
<dbReference type="Proteomes" id="UP000183994">
    <property type="component" value="Unassembled WGS sequence"/>
</dbReference>
<dbReference type="EMBL" id="FQZU01000046">
    <property type="protein sequence ID" value="SHL11026.1"/>
    <property type="molecule type" value="Genomic_DNA"/>
</dbReference>
<feature type="chain" id="PRO_5012500456" description="Tetratricopeptide repeat-containing protein" evidence="1">
    <location>
        <begin position="26"/>
        <end position="265"/>
    </location>
</feature>
<evidence type="ECO:0000313" key="3">
    <source>
        <dbReference type="Proteomes" id="UP000183994"/>
    </source>
</evidence>
<feature type="signal peptide" evidence="1">
    <location>
        <begin position="1"/>
        <end position="25"/>
    </location>
</feature>
<dbReference type="SUPFAM" id="SSF48452">
    <property type="entry name" value="TPR-like"/>
    <property type="match status" value="1"/>
</dbReference>
<gene>
    <name evidence="2" type="ORF">SAMN02745216_04627</name>
</gene>